<evidence type="ECO:0000259" key="7">
    <source>
        <dbReference type="PROSITE" id="PS51755"/>
    </source>
</evidence>
<dbReference type="PROSITE" id="PS50110">
    <property type="entry name" value="RESPONSE_REGULATORY"/>
    <property type="match status" value="1"/>
</dbReference>
<dbReference type="InterPro" id="IPR039420">
    <property type="entry name" value="WalR-like"/>
</dbReference>
<dbReference type="EMBL" id="AQGV01000015">
    <property type="protein sequence ID" value="MBE0370572.1"/>
    <property type="molecule type" value="Genomic_DNA"/>
</dbReference>
<accession>A0ABR9EHV6</accession>
<dbReference type="Pfam" id="PF00072">
    <property type="entry name" value="Response_reg"/>
    <property type="match status" value="1"/>
</dbReference>
<dbReference type="SMART" id="SM00448">
    <property type="entry name" value="REC"/>
    <property type="match status" value="1"/>
</dbReference>
<keyword evidence="2 5" id="KW-0238">DNA-binding</keyword>
<name>A0ABR9EHV6_9GAMM</name>
<dbReference type="InterPro" id="IPR001789">
    <property type="entry name" value="Sig_transdc_resp-reg_receiver"/>
</dbReference>
<dbReference type="RefSeq" id="WP_192509653.1">
    <property type="nucleotide sequence ID" value="NZ_AQGV01000015.1"/>
</dbReference>
<dbReference type="InterPro" id="IPR011006">
    <property type="entry name" value="CheY-like_superfamily"/>
</dbReference>
<dbReference type="Gene3D" id="3.40.50.2300">
    <property type="match status" value="1"/>
</dbReference>
<dbReference type="Pfam" id="PF00486">
    <property type="entry name" value="Trans_reg_C"/>
    <property type="match status" value="1"/>
</dbReference>
<evidence type="ECO:0000256" key="4">
    <source>
        <dbReference type="PROSITE-ProRule" id="PRU00169"/>
    </source>
</evidence>
<evidence type="ECO:0000256" key="1">
    <source>
        <dbReference type="ARBA" id="ARBA00023015"/>
    </source>
</evidence>
<dbReference type="SUPFAM" id="SSF46894">
    <property type="entry name" value="C-terminal effector domain of the bipartite response regulators"/>
    <property type="match status" value="1"/>
</dbReference>
<reference evidence="8 9" key="1">
    <citation type="submission" date="2015-03" db="EMBL/GenBank/DDBJ databases">
        <title>Genome sequence of Pseudoalteromonas aurantia.</title>
        <authorList>
            <person name="Xie B.-B."/>
            <person name="Rong J.-C."/>
            <person name="Qin Q.-L."/>
            <person name="Zhang Y.-Z."/>
        </authorList>
    </citation>
    <scope>NUCLEOTIDE SEQUENCE [LARGE SCALE GENOMIC DNA]</scope>
    <source>
        <strain evidence="8 9">208</strain>
    </source>
</reference>
<dbReference type="PANTHER" id="PTHR48111">
    <property type="entry name" value="REGULATOR OF RPOS"/>
    <property type="match status" value="1"/>
</dbReference>
<dbReference type="SMART" id="SM00862">
    <property type="entry name" value="Trans_reg_C"/>
    <property type="match status" value="1"/>
</dbReference>
<dbReference type="Gene3D" id="6.10.250.690">
    <property type="match status" value="1"/>
</dbReference>
<protein>
    <submittedName>
        <fullName evidence="8">Two-component system, OmpR family, response regulator</fullName>
    </submittedName>
</protein>
<evidence type="ECO:0000259" key="6">
    <source>
        <dbReference type="PROSITE" id="PS50110"/>
    </source>
</evidence>
<feature type="modified residue" description="4-aspartylphosphate" evidence="4">
    <location>
        <position position="51"/>
    </location>
</feature>
<evidence type="ECO:0000313" key="8">
    <source>
        <dbReference type="EMBL" id="MBE0370572.1"/>
    </source>
</evidence>
<proteinExistence type="predicted"/>
<dbReference type="PROSITE" id="PS51755">
    <property type="entry name" value="OMPR_PHOB"/>
    <property type="match status" value="1"/>
</dbReference>
<organism evidence="8 9">
    <name type="scientific">Pseudoalteromonas aurantia 208</name>
    <dbReference type="NCBI Taxonomy" id="1314867"/>
    <lineage>
        <taxon>Bacteria</taxon>
        <taxon>Pseudomonadati</taxon>
        <taxon>Pseudomonadota</taxon>
        <taxon>Gammaproteobacteria</taxon>
        <taxon>Alteromonadales</taxon>
        <taxon>Pseudoalteromonadaceae</taxon>
        <taxon>Pseudoalteromonas</taxon>
    </lineage>
</organism>
<dbReference type="CDD" id="cd17624">
    <property type="entry name" value="REC_OmpR_PmrA-like"/>
    <property type="match status" value="1"/>
</dbReference>
<evidence type="ECO:0000256" key="3">
    <source>
        <dbReference type="ARBA" id="ARBA00023163"/>
    </source>
</evidence>
<keyword evidence="9" id="KW-1185">Reference proteome</keyword>
<feature type="domain" description="OmpR/PhoB-type" evidence="7">
    <location>
        <begin position="128"/>
        <end position="222"/>
    </location>
</feature>
<gene>
    <name evidence="8" type="ORF">PAUR_b0636</name>
</gene>
<evidence type="ECO:0000256" key="2">
    <source>
        <dbReference type="ARBA" id="ARBA00023125"/>
    </source>
</evidence>
<dbReference type="InterPro" id="IPR001867">
    <property type="entry name" value="OmpR/PhoB-type_DNA-bd"/>
</dbReference>
<keyword evidence="3" id="KW-0804">Transcription</keyword>
<sequence length="223" mass="24450">MKLLLVEDDALLAQGLIHSLKKEGYSVEHAGSICCAMAFIDEGNIEMVVLDLGLPDGDGLSILKAIKQSKLPIAVLLLTARDSTDDKIIGLDLGADDYLPKPFDAKELFARLRVIGRRLGSQLTTQLSSILTCSNVTLDLGGHQAFVDGIAIELPRKEFMLLKALIENQARVLSKAQLENKLYQWGEELGSNAIEVHIHHLRKKLPKGFIKTLRGIGYVVGKQ</sequence>
<evidence type="ECO:0000313" key="9">
    <source>
        <dbReference type="Proteomes" id="UP000615755"/>
    </source>
</evidence>
<feature type="domain" description="Response regulatory" evidence="6">
    <location>
        <begin position="2"/>
        <end position="116"/>
    </location>
</feature>
<keyword evidence="4" id="KW-0597">Phosphoprotein</keyword>
<evidence type="ECO:0000256" key="5">
    <source>
        <dbReference type="PROSITE-ProRule" id="PRU01091"/>
    </source>
</evidence>
<dbReference type="PANTHER" id="PTHR48111:SF67">
    <property type="entry name" value="TRANSCRIPTIONAL REGULATORY PROTEIN TCTD"/>
    <property type="match status" value="1"/>
</dbReference>
<dbReference type="SUPFAM" id="SSF52172">
    <property type="entry name" value="CheY-like"/>
    <property type="match status" value="1"/>
</dbReference>
<dbReference type="InterPro" id="IPR016032">
    <property type="entry name" value="Sig_transdc_resp-reg_C-effctor"/>
</dbReference>
<dbReference type="Proteomes" id="UP000615755">
    <property type="component" value="Unassembled WGS sequence"/>
</dbReference>
<dbReference type="Gene3D" id="1.10.10.10">
    <property type="entry name" value="Winged helix-like DNA-binding domain superfamily/Winged helix DNA-binding domain"/>
    <property type="match status" value="1"/>
</dbReference>
<dbReference type="InterPro" id="IPR036388">
    <property type="entry name" value="WH-like_DNA-bd_sf"/>
</dbReference>
<keyword evidence="1" id="KW-0805">Transcription regulation</keyword>
<dbReference type="CDD" id="cd00383">
    <property type="entry name" value="trans_reg_C"/>
    <property type="match status" value="1"/>
</dbReference>
<comment type="caution">
    <text evidence="8">The sequence shown here is derived from an EMBL/GenBank/DDBJ whole genome shotgun (WGS) entry which is preliminary data.</text>
</comment>
<feature type="DNA-binding region" description="OmpR/PhoB-type" evidence="5">
    <location>
        <begin position="128"/>
        <end position="222"/>
    </location>
</feature>